<name>A0AAU9ENB6_9FIRM</name>
<reference evidence="1 2" key="1">
    <citation type="submission" date="2023-08" db="EMBL/GenBank/DDBJ databases">
        <title>Helicovermis profunda gen. nov., sp. nov., a novel mesophilic, fermentative bacterium within the Bacillota from a deep-sea hydrothermal vent chimney.</title>
        <authorList>
            <person name="Miyazaki U."/>
            <person name="Mizutani D."/>
            <person name="Hashimoto Y."/>
            <person name="Tame A."/>
            <person name="Sawayama S."/>
            <person name="Miyazaki J."/>
            <person name="Takai K."/>
            <person name="Nakagawa S."/>
        </authorList>
    </citation>
    <scope>NUCLEOTIDE SEQUENCE [LARGE SCALE GENOMIC DNA]</scope>
    <source>
        <strain evidence="1 2">S502</strain>
    </source>
</reference>
<dbReference type="EMBL" id="AP028654">
    <property type="protein sequence ID" value="BEP28791.1"/>
    <property type="molecule type" value="Genomic_DNA"/>
</dbReference>
<keyword evidence="2" id="KW-1185">Reference proteome</keyword>
<accession>A0AAU9ENB6</accession>
<dbReference type="AlphaFoldDB" id="A0AAU9ENB6"/>
<proteinExistence type="predicted"/>
<protein>
    <submittedName>
        <fullName evidence="1">Uncharacterized protein</fullName>
    </submittedName>
</protein>
<organism evidence="1 2">
    <name type="scientific">Helicovermis profundi</name>
    <dbReference type="NCBI Taxonomy" id="3065157"/>
    <lineage>
        <taxon>Bacteria</taxon>
        <taxon>Bacillati</taxon>
        <taxon>Bacillota</taxon>
        <taxon>Clostridia</taxon>
        <taxon>Helicovermis</taxon>
    </lineage>
</organism>
<evidence type="ECO:0000313" key="2">
    <source>
        <dbReference type="Proteomes" id="UP001321786"/>
    </source>
</evidence>
<sequence>MNNYIEINFEELKGFNKLSKNAKKLFILIYKKQNSNFGIDEKSNWIPKKVKEYRSYLRVDFSNGEWLHYYANGTWG</sequence>
<gene>
    <name evidence="1" type="ORF">HLPR_11220</name>
</gene>
<evidence type="ECO:0000313" key="1">
    <source>
        <dbReference type="EMBL" id="BEP28791.1"/>
    </source>
</evidence>
<dbReference type="Proteomes" id="UP001321786">
    <property type="component" value="Chromosome"/>
</dbReference>
<dbReference type="RefSeq" id="WP_338537096.1">
    <property type="nucleotide sequence ID" value="NZ_AP028654.1"/>
</dbReference>
<dbReference type="KEGG" id="hprf:HLPR_11220"/>